<dbReference type="PROSITE" id="PS00211">
    <property type="entry name" value="ABC_TRANSPORTER_1"/>
    <property type="match status" value="1"/>
</dbReference>
<dbReference type="SMART" id="SM00382">
    <property type="entry name" value="AAA"/>
    <property type="match status" value="2"/>
</dbReference>
<evidence type="ECO:0000256" key="2">
    <source>
        <dbReference type="ARBA" id="ARBA00022448"/>
    </source>
</evidence>
<dbReference type="CDD" id="cd03244">
    <property type="entry name" value="ABCC_MRP_domain2"/>
    <property type="match status" value="1"/>
</dbReference>
<feature type="domain" description="ABC transporter" evidence="11">
    <location>
        <begin position="757"/>
        <end position="987"/>
    </location>
</feature>
<dbReference type="GO" id="GO:0016020">
    <property type="term" value="C:membrane"/>
    <property type="evidence" value="ECO:0007669"/>
    <property type="project" value="UniProtKB-SubCell"/>
</dbReference>
<dbReference type="CDD" id="cd18604">
    <property type="entry name" value="ABC_6TM_VMR1_D2_like"/>
    <property type="match status" value="1"/>
</dbReference>
<dbReference type="SUPFAM" id="SSF52540">
    <property type="entry name" value="P-loop containing nucleoside triphosphate hydrolases"/>
    <property type="match status" value="2"/>
</dbReference>
<evidence type="ECO:0000256" key="8">
    <source>
        <dbReference type="ARBA" id="ARBA00023136"/>
    </source>
</evidence>
<feature type="transmembrane region" description="Helical" evidence="10">
    <location>
        <begin position="174"/>
        <end position="193"/>
    </location>
</feature>
<evidence type="ECO:0008006" key="15">
    <source>
        <dbReference type="Google" id="ProtNLM"/>
    </source>
</evidence>
<keyword evidence="14" id="KW-1185">Reference proteome</keyword>
<feature type="compositionally biased region" description="Low complexity" evidence="9">
    <location>
        <begin position="471"/>
        <end position="492"/>
    </location>
</feature>
<dbReference type="GO" id="GO:0140359">
    <property type="term" value="F:ABC-type transporter activity"/>
    <property type="evidence" value="ECO:0007669"/>
    <property type="project" value="InterPro"/>
</dbReference>
<dbReference type="FunCoup" id="A0A409Y2Y9">
    <property type="interactions" value="37"/>
</dbReference>
<keyword evidence="4" id="KW-0677">Repeat</keyword>
<dbReference type="PANTHER" id="PTHR24223:SF356">
    <property type="entry name" value="ATP-BINDING CASSETTE TRANSPORTER ABC4"/>
    <property type="match status" value="1"/>
</dbReference>
<dbReference type="Gene3D" id="1.20.1560.10">
    <property type="entry name" value="ABC transporter type 1, transmembrane domain"/>
    <property type="match status" value="3"/>
</dbReference>
<dbReference type="InParanoid" id="A0A409Y2Y9"/>
<organism evidence="13 14">
    <name type="scientific">Gymnopilus dilepis</name>
    <dbReference type="NCBI Taxonomy" id="231916"/>
    <lineage>
        <taxon>Eukaryota</taxon>
        <taxon>Fungi</taxon>
        <taxon>Dikarya</taxon>
        <taxon>Basidiomycota</taxon>
        <taxon>Agaricomycotina</taxon>
        <taxon>Agaricomycetes</taxon>
        <taxon>Agaricomycetidae</taxon>
        <taxon>Agaricales</taxon>
        <taxon>Agaricineae</taxon>
        <taxon>Hymenogastraceae</taxon>
        <taxon>Gymnopilus</taxon>
    </lineage>
</organism>
<dbReference type="PANTHER" id="PTHR24223">
    <property type="entry name" value="ATP-BINDING CASSETTE SUB-FAMILY C"/>
    <property type="match status" value="1"/>
</dbReference>
<evidence type="ECO:0000256" key="4">
    <source>
        <dbReference type="ARBA" id="ARBA00022737"/>
    </source>
</evidence>
<dbReference type="InterPro" id="IPR003593">
    <property type="entry name" value="AAA+_ATPase"/>
</dbReference>
<feature type="transmembrane region" description="Helical" evidence="10">
    <location>
        <begin position="644"/>
        <end position="665"/>
    </location>
</feature>
<dbReference type="PROSITE" id="PS50929">
    <property type="entry name" value="ABC_TM1F"/>
    <property type="match status" value="2"/>
</dbReference>
<dbReference type="GO" id="GO:0005524">
    <property type="term" value="F:ATP binding"/>
    <property type="evidence" value="ECO:0007669"/>
    <property type="project" value="UniProtKB-KW"/>
</dbReference>
<keyword evidence="7 10" id="KW-1133">Transmembrane helix</keyword>
<evidence type="ECO:0000256" key="5">
    <source>
        <dbReference type="ARBA" id="ARBA00022741"/>
    </source>
</evidence>
<dbReference type="CDD" id="cd03250">
    <property type="entry name" value="ABCC_MRP_domain1"/>
    <property type="match status" value="1"/>
</dbReference>
<evidence type="ECO:0000256" key="10">
    <source>
        <dbReference type="SAM" id="Phobius"/>
    </source>
</evidence>
<feature type="transmembrane region" description="Helical" evidence="10">
    <location>
        <begin position="33"/>
        <end position="51"/>
    </location>
</feature>
<evidence type="ECO:0000256" key="7">
    <source>
        <dbReference type="ARBA" id="ARBA00022989"/>
    </source>
</evidence>
<feature type="transmembrane region" description="Helical" evidence="10">
    <location>
        <begin position="143"/>
        <end position="162"/>
    </location>
</feature>
<dbReference type="PROSITE" id="PS50893">
    <property type="entry name" value="ABC_TRANSPORTER_2"/>
    <property type="match status" value="2"/>
</dbReference>
<feature type="transmembrane region" description="Helical" evidence="10">
    <location>
        <begin position="1272"/>
        <end position="1292"/>
    </location>
</feature>
<dbReference type="FunFam" id="3.40.50.300:FF:000838">
    <property type="entry name" value="ABC multidrug transporter (Eurofung)"/>
    <property type="match status" value="1"/>
</dbReference>
<dbReference type="InterPro" id="IPR050173">
    <property type="entry name" value="ABC_transporter_C-like"/>
</dbReference>
<evidence type="ECO:0000313" key="13">
    <source>
        <dbReference type="EMBL" id="PPQ97414.1"/>
    </source>
</evidence>
<dbReference type="GO" id="GO:0016887">
    <property type="term" value="F:ATP hydrolysis activity"/>
    <property type="evidence" value="ECO:0007669"/>
    <property type="project" value="InterPro"/>
</dbReference>
<feature type="region of interest" description="Disordered" evidence="9">
    <location>
        <begin position="415"/>
        <end position="512"/>
    </location>
</feature>
<dbReference type="OrthoDB" id="6500128at2759"/>
<dbReference type="FunFam" id="1.20.1560.10:FF:000013">
    <property type="entry name" value="ABC transporter C family member 2"/>
    <property type="match status" value="1"/>
</dbReference>
<feature type="domain" description="ABC transmembrane type-1" evidence="12">
    <location>
        <begin position="513"/>
        <end position="704"/>
    </location>
</feature>
<keyword evidence="6" id="KW-0067">ATP-binding</keyword>
<evidence type="ECO:0000256" key="6">
    <source>
        <dbReference type="ARBA" id="ARBA00022840"/>
    </source>
</evidence>
<feature type="domain" description="ABC transporter" evidence="11">
    <location>
        <begin position="1364"/>
        <end position="1601"/>
    </location>
</feature>
<reference evidence="13 14" key="1">
    <citation type="journal article" date="2018" name="Evol. Lett.">
        <title>Horizontal gene cluster transfer increased hallucinogenic mushroom diversity.</title>
        <authorList>
            <person name="Reynolds H.T."/>
            <person name="Vijayakumar V."/>
            <person name="Gluck-Thaler E."/>
            <person name="Korotkin H.B."/>
            <person name="Matheny P.B."/>
            <person name="Slot J.C."/>
        </authorList>
    </citation>
    <scope>NUCLEOTIDE SEQUENCE [LARGE SCALE GENOMIC DNA]</scope>
    <source>
        <strain evidence="13 14">SRW20</strain>
    </source>
</reference>
<sequence length="1616" mass="178953">MDTFRYQDDSLYNPILGANEPAFEKLWKESRTIPFIVTSLSLVSLLLQILVSSVTKKRDDDVTAGENDATQAGGVRSALKRHVGSYGGYTIFGFMVARLAGCVALLVMSFVSLRAAGCTLKFEDKESSWIDQSLDALAECPELLMTISYFYATLLALNALVWTKWRNTLTRYNIVLLAVAGLVYGCRDIWPLATTYLRPQDEGEGKILFVKEAVLAVTALFIPLFVPRQYIPVDPKNPMPQPNPEQTASVFSLMTYTFLDPVIMQGYRQPHLSADQLPPLSDYDGAKYRTEKAFPRLDRFRGAKRRSLLWGLISVYRTEYIVLAIMVVLYALGGFAAPIGINRLLNYMETGGQDATLKPWFWVIWIFLDRPIQSLSWHWYIFIATRILVRTEGLITQLVFEHSLRIRLKAETSQDKTDAKTTLADTPALSTEQSEVTTPDNASEEAANTGAQDQSRAEHTDEASQTSTVVASREASTASSQATATAPSSSTAKGKGKETLQKTQKDDKKQESDGNLIGKINNLVTTDLGNITDGRDFLLLVLYVPVQVVFCTVFLYKVLGWSAFVGIGITIALLPIPGYVANILQKMQKERLKRTDARVQAVSEVVTVLRMIKVFGWEKKMSERLQKVREEELKYLWKVKLLDLLNGLMSYFFPMLTMLGTYMTYTVIMKRELNASIIFSSMTVFDMLREQISRLLWQATTIIQAKVSIDRVQEFLDQTELLDSFSEEPTGQPNLVIEPVTSSPEIGFRNATFSWSVMDEDGSATPSSRIFKLRIEGELFFKRNAINLIIGPTGSGKTSMLMALLGEMHFIPSGPDSWYNLPREGGVAFAAQESWVENDTIKNNILFGSPYDEDRYKKVLKQCALERDLELFEAGDQTEIGERGLTLSGGQKARVTLARAIYSPAKVVLLDDVLAALDVHTSVWIVEQCLRGDLVKDRTILLVTHNIAIARPVAEFVVSIGSDGKVVSQGTELDAALAKDPSLATEAAKDQELAEIAKEEVDGPEIKPKPADGKLVVAEEVAVGHVTWRSVKLLITSLGGQHAVLFFAGVIFSFFTNELLLSFQTWFLGFWGSQYEIHPPSEVNVTFYLSIYTFILLFSFFFYALTYIFYNYGSLRASRTINTKLVDSILTSTFRWLDETPTARVITRCTQDIRAIDGPVPLTFLWLLDLGSGMITKLCAVALFTPPFILPGLVVAAIGFYIGNLYLKAQLSVKRESSNARAPMLAHFSAAIHGLVSIRAYGAQEAFKKESLARIDKYTRVARMSYNLNRWVSVRVDVLGSLYIAGLALFLVYGPKVGAANTGFVLNMAVGFTGVIVIFVRIYNNFEVNANSLERIQAYLDIEHEPAPTAAGVPPAAWPTSGELRADKLSARYSQTGPRVLHDVSFDIQSGQRLGVVGRTGSGKSSLTLAILRCILTEGNVWYDGLDTGKINLDALRSNITIIPQTPELLSGTLRQNLDPFEQHDDATLNDALRSAGLFTLQDETDEARITLDSKIAGGGMNLSVGQRQIIALARAMVRGSKLLILDEATSAIDYKTDAIIQSTLRSQLGKDVSVITVAHRLQTIMDADRIMVLDDGHIAEFGQPKDLLKNEAGMLRALVDGSGDKDNLYSLAGAS</sequence>
<name>A0A409Y2Y9_9AGAR</name>
<dbReference type="Proteomes" id="UP000284706">
    <property type="component" value="Unassembled WGS sequence"/>
</dbReference>
<feature type="transmembrane region" description="Helical" evidence="10">
    <location>
        <begin position="86"/>
        <end position="111"/>
    </location>
</feature>
<feature type="transmembrane region" description="Helical" evidence="10">
    <location>
        <begin position="537"/>
        <end position="556"/>
    </location>
</feature>
<dbReference type="InterPro" id="IPR027417">
    <property type="entry name" value="P-loop_NTPase"/>
</dbReference>
<evidence type="ECO:0000256" key="1">
    <source>
        <dbReference type="ARBA" id="ARBA00004141"/>
    </source>
</evidence>
<accession>A0A409Y2Y9</accession>
<gene>
    <name evidence="13" type="ORF">CVT26_006798</name>
</gene>
<keyword evidence="8 10" id="KW-0472">Membrane</keyword>
<feature type="transmembrane region" description="Helical" evidence="10">
    <location>
        <begin position="1304"/>
        <end position="1323"/>
    </location>
</feature>
<proteinExistence type="predicted"/>
<feature type="transmembrane region" description="Helical" evidence="10">
    <location>
        <begin position="320"/>
        <end position="341"/>
    </location>
</feature>
<feature type="compositionally biased region" description="Low complexity" evidence="9">
    <location>
        <begin position="420"/>
        <end position="429"/>
    </location>
</feature>
<feature type="transmembrane region" description="Helical" evidence="10">
    <location>
        <begin position="1189"/>
        <end position="1207"/>
    </location>
</feature>
<evidence type="ECO:0000256" key="3">
    <source>
        <dbReference type="ARBA" id="ARBA00022692"/>
    </source>
</evidence>
<dbReference type="InterPro" id="IPR011527">
    <property type="entry name" value="ABC1_TM_dom"/>
</dbReference>
<keyword evidence="2" id="KW-0813">Transport</keyword>
<evidence type="ECO:0000259" key="11">
    <source>
        <dbReference type="PROSITE" id="PS50893"/>
    </source>
</evidence>
<feature type="compositionally biased region" description="Basic and acidic residues" evidence="9">
    <location>
        <begin position="495"/>
        <end position="512"/>
    </location>
</feature>
<feature type="transmembrane region" description="Helical" evidence="10">
    <location>
        <begin position="562"/>
        <end position="584"/>
    </location>
</feature>
<feature type="domain" description="ABC transmembrane type-1" evidence="12">
    <location>
        <begin position="1048"/>
        <end position="1327"/>
    </location>
</feature>
<feature type="transmembrane region" description="Helical" evidence="10">
    <location>
        <begin position="1087"/>
        <end position="1110"/>
    </location>
</feature>
<dbReference type="InterPro" id="IPR003439">
    <property type="entry name" value="ABC_transporter-like_ATP-bd"/>
</dbReference>
<evidence type="ECO:0000259" key="12">
    <source>
        <dbReference type="PROSITE" id="PS50929"/>
    </source>
</evidence>
<dbReference type="SUPFAM" id="SSF90123">
    <property type="entry name" value="ABC transporter transmembrane region"/>
    <property type="match status" value="2"/>
</dbReference>
<dbReference type="EMBL" id="NHYE01001257">
    <property type="protein sequence ID" value="PPQ97414.1"/>
    <property type="molecule type" value="Genomic_DNA"/>
</dbReference>
<evidence type="ECO:0000256" key="9">
    <source>
        <dbReference type="SAM" id="MobiDB-lite"/>
    </source>
</evidence>
<protein>
    <recommendedName>
        <fullName evidence="15">P-loop containing nucleoside triphosphate hydrolase protein</fullName>
    </recommendedName>
</protein>
<dbReference type="InterPro" id="IPR036640">
    <property type="entry name" value="ABC1_TM_sf"/>
</dbReference>
<dbReference type="Pfam" id="PF00664">
    <property type="entry name" value="ABC_membrane"/>
    <property type="match status" value="2"/>
</dbReference>
<feature type="compositionally biased region" description="Polar residues" evidence="9">
    <location>
        <begin position="430"/>
        <end position="441"/>
    </location>
</feature>
<keyword evidence="3 10" id="KW-0812">Transmembrane</keyword>
<comment type="subcellular location">
    <subcellularLocation>
        <location evidence="1">Membrane</location>
        <topology evidence="1">Multi-pass membrane protein</topology>
    </subcellularLocation>
</comment>
<dbReference type="CDD" id="cd18596">
    <property type="entry name" value="ABC_6TM_VMR1_D1_like"/>
    <property type="match status" value="1"/>
</dbReference>
<feature type="transmembrane region" description="Helical" evidence="10">
    <location>
        <begin position="1164"/>
        <end position="1183"/>
    </location>
</feature>
<dbReference type="STRING" id="231916.A0A409Y2Y9"/>
<dbReference type="Pfam" id="PF00005">
    <property type="entry name" value="ABC_tran"/>
    <property type="match status" value="2"/>
</dbReference>
<keyword evidence="5" id="KW-0547">Nucleotide-binding</keyword>
<evidence type="ECO:0000313" key="14">
    <source>
        <dbReference type="Proteomes" id="UP000284706"/>
    </source>
</evidence>
<feature type="transmembrane region" description="Helical" evidence="10">
    <location>
        <begin position="213"/>
        <end position="231"/>
    </location>
</feature>
<dbReference type="InterPro" id="IPR017871">
    <property type="entry name" value="ABC_transporter-like_CS"/>
</dbReference>
<comment type="caution">
    <text evidence="13">The sequence shown here is derived from an EMBL/GenBank/DDBJ whole genome shotgun (WGS) entry which is preliminary data.</text>
</comment>
<dbReference type="Gene3D" id="3.40.50.300">
    <property type="entry name" value="P-loop containing nucleotide triphosphate hydrolases"/>
    <property type="match status" value="2"/>
</dbReference>